<gene>
    <name evidence="1" type="ORF">OLEA9_A035754</name>
</gene>
<protein>
    <submittedName>
        <fullName evidence="1">Uncharacterized protein</fullName>
    </submittedName>
</protein>
<reference evidence="1 2" key="1">
    <citation type="submission" date="2019-12" db="EMBL/GenBank/DDBJ databases">
        <authorList>
            <person name="Alioto T."/>
            <person name="Alioto T."/>
            <person name="Gomez Garrido J."/>
        </authorList>
    </citation>
    <scope>NUCLEOTIDE SEQUENCE [LARGE SCALE GENOMIC DNA]</scope>
</reference>
<comment type="caution">
    <text evidence="1">The sequence shown here is derived from an EMBL/GenBank/DDBJ whole genome shotgun (WGS) entry which is preliminary data.</text>
</comment>
<evidence type="ECO:0000313" key="2">
    <source>
        <dbReference type="Proteomes" id="UP000594638"/>
    </source>
</evidence>
<dbReference type="PANTHER" id="PTHR33116">
    <property type="entry name" value="REVERSE TRANSCRIPTASE ZINC-BINDING DOMAIN-CONTAINING PROTEIN-RELATED-RELATED"/>
    <property type="match status" value="1"/>
</dbReference>
<dbReference type="OrthoDB" id="913896at2759"/>
<proteinExistence type="predicted"/>
<keyword evidence="2" id="KW-1185">Reference proteome</keyword>
<evidence type="ECO:0000313" key="1">
    <source>
        <dbReference type="EMBL" id="CAA2934607.1"/>
    </source>
</evidence>
<name>A0A8S0PA07_OLEEU</name>
<dbReference type="Gramene" id="OE9A035754T1">
    <property type="protein sequence ID" value="OE9A035754C1"/>
    <property type="gene ID" value="OE9A035754"/>
</dbReference>
<organism evidence="1 2">
    <name type="scientific">Olea europaea subsp. europaea</name>
    <dbReference type="NCBI Taxonomy" id="158383"/>
    <lineage>
        <taxon>Eukaryota</taxon>
        <taxon>Viridiplantae</taxon>
        <taxon>Streptophyta</taxon>
        <taxon>Embryophyta</taxon>
        <taxon>Tracheophyta</taxon>
        <taxon>Spermatophyta</taxon>
        <taxon>Magnoliopsida</taxon>
        <taxon>eudicotyledons</taxon>
        <taxon>Gunneridae</taxon>
        <taxon>Pentapetalae</taxon>
        <taxon>asterids</taxon>
        <taxon>lamiids</taxon>
        <taxon>Lamiales</taxon>
        <taxon>Oleaceae</taxon>
        <taxon>Oleeae</taxon>
        <taxon>Olea</taxon>
    </lineage>
</organism>
<dbReference type="EMBL" id="CACTIH010000016">
    <property type="protein sequence ID" value="CAA2934607.1"/>
    <property type="molecule type" value="Genomic_DNA"/>
</dbReference>
<accession>A0A8S0PA07</accession>
<dbReference type="Proteomes" id="UP000594638">
    <property type="component" value="Unassembled WGS sequence"/>
</dbReference>
<dbReference type="AlphaFoldDB" id="A0A8S0PA07"/>
<dbReference type="PANTHER" id="PTHR33116:SF80">
    <property type="entry name" value="REVERSE TRANSCRIPTASE ZINC-BINDING DOMAIN-CONTAINING PROTEIN"/>
    <property type="match status" value="1"/>
</dbReference>
<sequence>MSSFPCSYLGAPISPGRVSYRDFEPLITKIRKKMDGWKGALLSAERKLILVRRVLSSMPIHLMMVIAVLEKVIHQPNVLLSNFLCGQGEFGPKKHWIAWKKIGRPTGEGGIGV</sequence>